<protein>
    <recommendedName>
        <fullName evidence="3">UBA-like domain-containing protein</fullName>
    </recommendedName>
</protein>
<dbReference type="CDD" id="cd14343">
    <property type="entry name" value="UBA_F100B_like"/>
    <property type="match status" value="1"/>
</dbReference>
<evidence type="ECO:0000313" key="5">
    <source>
        <dbReference type="Proteomes" id="UP000594262"/>
    </source>
</evidence>
<sequence>MEGLREQVMINQFIMAAGCAREQAKQILQASQWQFEAALSIYFQEVPVAHPSHSAVAAPTNTPATPPNFPDALLAFSKLKTSNETSPNNNNNQSKTQSGTQVPS</sequence>
<dbReference type="GeneID" id="136815331"/>
<dbReference type="Proteomes" id="UP000594262">
    <property type="component" value="Unplaced"/>
</dbReference>
<dbReference type="SUPFAM" id="SSF46934">
    <property type="entry name" value="UBA-like"/>
    <property type="match status" value="1"/>
</dbReference>
<reference evidence="4" key="1">
    <citation type="submission" date="2021-01" db="UniProtKB">
        <authorList>
            <consortium name="EnsemblMetazoa"/>
        </authorList>
    </citation>
    <scope>IDENTIFICATION</scope>
</reference>
<feature type="domain" description="UBA-like" evidence="3">
    <location>
        <begin position="5"/>
        <end position="46"/>
    </location>
</feature>
<dbReference type="InterPro" id="IPR009060">
    <property type="entry name" value="UBA-like_sf"/>
</dbReference>
<dbReference type="RefSeq" id="XP_066927872.1">
    <property type="nucleotide sequence ID" value="XM_067071771.1"/>
</dbReference>
<dbReference type="EnsemblMetazoa" id="CLYHEMT016751.1">
    <property type="protein sequence ID" value="CLYHEMP016751.1"/>
    <property type="gene ID" value="CLYHEMG016751"/>
</dbReference>
<dbReference type="PANTHER" id="PTHR31993:SF4">
    <property type="entry name" value="UBA-LIKE DOMAIN-CONTAINING PROTEIN"/>
    <property type="match status" value="1"/>
</dbReference>
<evidence type="ECO:0000256" key="1">
    <source>
        <dbReference type="ARBA" id="ARBA00006090"/>
    </source>
</evidence>
<evidence type="ECO:0000259" key="3">
    <source>
        <dbReference type="Pfam" id="PF22566"/>
    </source>
</evidence>
<feature type="compositionally biased region" description="Low complexity" evidence="2">
    <location>
        <begin position="82"/>
        <end position="104"/>
    </location>
</feature>
<comment type="similarity">
    <text evidence="1">Belongs to the UBALD family.</text>
</comment>
<feature type="region of interest" description="Disordered" evidence="2">
    <location>
        <begin position="80"/>
        <end position="104"/>
    </location>
</feature>
<evidence type="ECO:0000313" key="4">
    <source>
        <dbReference type="EnsemblMetazoa" id="CLYHEMP016751.1"/>
    </source>
</evidence>
<dbReference type="PANTHER" id="PTHR31993">
    <property type="entry name" value="UBA-LIKE DOMAIN-CONTAINING PROTEIN 2"/>
    <property type="match status" value="1"/>
</dbReference>
<name>A0A7M5X372_9CNID</name>
<dbReference type="InterPro" id="IPR039310">
    <property type="entry name" value="UBALD1/2"/>
</dbReference>
<keyword evidence="5" id="KW-1185">Reference proteome</keyword>
<dbReference type="PROSITE" id="PS51257">
    <property type="entry name" value="PROKAR_LIPOPROTEIN"/>
    <property type="match status" value="1"/>
</dbReference>
<dbReference type="InterPro" id="IPR054109">
    <property type="entry name" value="UBA_8"/>
</dbReference>
<organism evidence="4 5">
    <name type="scientific">Clytia hemisphaerica</name>
    <dbReference type="NCBI Taxonomy" id="252671"/>
    <lineage>
        <taxon>Eukaryota</taxon>
        <taxon>Metazoa</taxon>
        <taxon>Cnidaria</taxon>
        <taxon>Hydrozoa</taxon>
        <taxon>Hydroidolina</taxon>
        <taxon>Leptothecata</taxon>
        <taxon>Obeliida</taxon>
        <taxon>Clytiidae</taxon>
        <taxon>Clytia</taxon>
    </lineage>
</organism>
<dbReference type="AlphaFoldDB" id="A0A7M5X372"/>
<dbReference type="Pfam" id="PF22566">
    <property type="entry name" value="UBA_8"/>
    <property type="match status" value="1"/>
</dbReference>
<dbReference type="Gene3D" id="1.10.8.10">
    <property type="entry name" value="DNA helicase RuvA subunit, C-terminal domain"/>
    <property type="match status" value="1"/>
</dbReference>
<proteinExistence type="inferred from homology"/>
<dbReference type="OrthoDB" id="6093553at2759"/>
<accession>A0A7M5X372</accession>
<evidence type="ECO:0000256" key="2">
    <source>
        <dbReference type="SAM" id="MobiDB-lite"/>
    </source>
</evidence>